<dbReference type="Proteomes" id="UP000001661">
    <property type="component" value="Chromosome"/>
</dbReference>
<sequence length="299" mass="34144">MFDCLAQSVYFAPRGRRRLMLLGKNLAQKYLTDDDKIIGLIGDEGSGKSLLIRGMFPGLNLVNDDKGINIKPSSIIQDARENNFNSHTYHVDVRFETAFVQPWQLGEVVQKAVDDGQRVVIEHFELLADHLELDADLLLGIGEEVLTMRPGVFSSHPEEIAEIVFDSIKYRRMAHTAEDLTSKVLEEELGVKKSTYHSDVKSGFVLQFEEKPEFDFDDLETKINEVIADNKLVKFHDREHIKIGDETYPCSGPRIHVKKTGDIKNFRLIKELKYDSKQERYLLTGLVGDEQSQFELSNK</sequence>
<dbReference type="eggNOG" id="COG2872">
    <property type="taxonomic scope" value="Bacteria"/>
</dbReference>
<dbReference type="Gene3D" id="3.30.980.10">
    <property type="entry name" value="Threonyl-trna Synthetase, Chain A, domain 2"/>
    <property type="match status" value="1"/>
</dbReference>
<organism evidence="1 2">
    <name type="scientific">Acetohalobium arabaticum (strain ATCC 49924 / DSM 5501 / Z-7288)</name>
    <dbReference type="NCBI Taxonomy" id="574087"/>
    <lineage>
        <taxon>Bacteria</taxon>
        <taxon>Bacillati</taxon>
        <taxon>Bacillota</taxon>
        <taxon>Clostridia</taxon>
        <taxon>Halanaerobiales</taxon>
        <taxon>Halobacteroidaceae</taxon>
        <taxon>Acetohalobium</taxon>
    </lineage>
</organism>
<dbReference type="STRING" id="574087.Acear_0494"/>
<evidence type="ECO:0000313" key="1">
    <source>
        <dbReference type="EMBL" id="ADL12040.1"/>
    </source>
</evidence>
<name>D9QUY1_ACEAZ</name>
<dbReference type="GO" id="GO:0000166">
    <property type="term" value="F:nucleotide binding"/>
    <property type="evidence" value="ECO:0007669"/>
    <property type="project" value="InterPro"/>
</dbReference>
<proteinExistence type="predicted"/>
<keyword evidence="2" id="KW-1185">Reference proteome</keyword>
<dbReference type="AlphaFoldDB" id="D9QUY1"/>
<protein>
    <submittedName>
        <fullName evidence="1">Uncharacterized protein</fullName>
    </submittedName>
</protein>
<dbReference type="InterPro" id="IPR018163">
    <property type="entry name" value="Thr/Ala-tRNA-synth_IIc_edit"/>
</dbReference>
<evidence type="ECO:0000313" key="2">
    <source>
        <dbReference type="Proteomes" id="UP000001661"/>
    </source>
</evidence>
<reference evidence="1 2" key="1">
    <citation type="journal article" date="2010" name="Stand. Genomic Sci.">
        <title>Complete genome sequence of Acetohalobium arabaticum type strain (Z-7288).</title>
        <authorList>
            <person name="Sikorski J."/>
            <person name="Lapidus A."/>
            <person name="Chertkov O."/>
            <person name="Lucas S."/>
            <person name="Copeland A."/>
            <person name="Glavina Del Rio T."/>
            <person name="Nolan M."/>
            <person name="Tice H."/>
            <person name="Cheng J.F."/>
            <person name="Han C."/>
            <person name="Brambilla E."/>
            <person name="Pitluck S."/>
            <person name="Liolios K."/>
            <person name="Ivanova N."/>
            <person name="Mavromatis K."/>
            <person name="Mikhailova N."/>
            <person name="Pati A."/>
            <person name="Bruce D."/>
            <person name="Detter C."/>
            <person name="Tapia R."/>
            <person name="Goodwin L."/>
            <person name="Chen A."/>
            <person name="Palaniappan K."/>
            <person name="Land M."/>
            <person name="Hauser L."/>
            <person name="Chang Y.J."/>
            <person name="Jeffries C.D."/>
            <person name="Rohde M."/>
            <person name="Goker M."/>
            <person name="Spring S."/>
            <person name="Woyke T."/>
            <person name="Bristow J."/>
            <person name="Eisen J.A."/>
            <person name="Markowitz V."/>
            <person name="Hugenholtz P."/>
            <person name="Kyrpides N.C."/>
            <person name="Klenk H.P."/>
        </authorList>
    </citation>
    <scope>NUCLEOTIDE SEQUENCE [LARGE SCALE GENOMIC DNA]</scope>
    <source>
        <strain evidence="2">ATCC 49924 / DSM 5501 / Z-7288</strain>
    </source>
</reference>
<dbReference type="RefSeq" id="WP_013277486.1">
    <property type="nucleotide sequence ID" value="NC_014378.1"/>
</dbReference>
<dbReference type="OrthoDB" id="9789120at2"/>
<gene>
    <name evidence="1" type="ordered locus">Acear_0494</name>
</gene>
<dbReference type="HOGENOM" id="CLU_911225_0_0_9"/>
<dbReference type="KEGG" id="aar:Acear_0494"/>
<accession>D9QUY1</accession>
<dbReference type="EMBL" id="CP002105">
    <property type="protein sequence ID" value="ADL12040.1"/>
    <property type="molecule type" value="Genomic_DNA"/>
</dbReference>
<dbReference type="SUPFAM" id="SSF55186">
    <property type="entry name" value="ThrRS/AlaRS common domain"/>
    <property type="match status" value="1"/>
</dbReference>